<dbReference type="InParanoid" id="A0A3A9JZT6"/>
<dbReference type="EMBL" id="RFLX01000031">
    <property type="protein sequence ID" value="RMI17359.1"/>
    <property type="molecule type" value="Genomic_DNA"/>
</dbReference>
<dbReference type="EMBL" id="RAQU01000038">
    <property type="protein sequence ID" value="RKK04609.1"/>
    <property type="molecule type" value="Genomic_DNA"/>
</dbReference>
<evidence type="ECO:0000313" key="2">
    <source>
        <dbReference type="EMBL" id="RMI17359.1"/>
    </source>
</evidence>
<sequence length="125" mass="13811">MLYDDFVPGQSLGSATCAVDAEAVAQWCRLFPDDDLSDLMPHGMIAVVSMRAYGEVIPRRPPGNIHAAQHFDLLRLPRIGEKLVTTVSCVSKEIRRDRRRVTLATETRGSTGPAFQGRMTVLWAA</sequence>
<name>A0A3A9JZT6_9PROT</name>
<dbReference type="Proteomes" id="UP000274097">
    <property type="component" value="Unassembled WGS sequence"/>
</dbReference>
<evidence type="ECO:0000313" key="3">
    <source>
        <dbReference type="Proteomes" id="UP000274097"/>
    </source>
</evidence>
<reference evidence="1 4" key="1">
    <citation type="submission" date="2018-09" db="EMBL/GenBank/DDBJ databases">
        <title>Roseomonas sp. nov., isolated from feces of Tibetan antelopes in the Qinghai-Tibet plateau, China.</title>
        <authorList>
            <person name="Tian Z."/>
        </authorList>
    </citation>
    <scope>NUCLEOTIDE SEQUENCE [LARGE SCALE GENOMIC DNA]</scope>
    <source>
        <strain evidence="2 3">Z23</strain>
        <strain evidence="1 4">Z24</strain>
    </source>
</reference>
<protein>
    <recommendedName>
        <fullName evidence="5">MaoC family dehydratase</fullName>
    </recommendedName>
</protein>
<dbReference type="AlphaFoldDB" id="A0A3A9JZT6"/>
<keyword evidence="3" id="KW-1185">Reference proteome</keyword>
<gene>
    <name evidence="1" type="ORF">D6Z83_08555</name>
    <name evidence="2" type="ORF">EBE87_22915</name>
</gene>
<organism evidence="1 4">
    <name type="scientific">Teichococcus wenyumeiae</name>
    <dbReference type="NCBI Taxonomy" id="2478470"/>
    <lineage>
        <taxon>Bacteria</taxon>
        <taxon>Pseudomonadati</taxon>
        <taxon>Pseudomonadota</taxon>
        <taxon>Alphaproteobacteria</taxon>
        <taxon>Acetobacterales</taxon>
        <taxon>Roseomonadaceae</taxon>
        <taxon>Roseomonas</taxon>
    </lineage>
</organism>
<comment type="caution">
    <text evidence="1">The sequence shown here is derived from an EMBL/GenBank/DDBJ whole genome shotgun (WGS) entry which is preliminary data.</text>
</comment>
<evidence type="ECO:0000313" key="4">
    <source>
        <dbReference type="Proteomes" id="UP000278036"/>
    </source>
</evidence>
<dbReference type="Proteomes" id="UP000278036">
    <property type="component" value="Unassembled WGS sequence"/>
</dbReference>
<evidence type="ECO:0000313" key="1">
    <source>
        <dbReference type="EMBL" id="RKK04609.1"/>
    </source>
</evidence>
<dbReference type="SUPFAM" id="SSF54637">
    <property type="entry name" value="Thioesterase/thiol ester dehydrase-isomerase"/>
    <property type="match status" value="1"/>
</dbReference>
<evidence type="ECO:0008006" key="5">
    <source>
        <dbReference type="Google" id="ProtNLM"/>
    </source>
</evidence>
<dbReference type="InterPro" id="IPR029069">
    <property type="entry name" value="HotDog_dom_sf"/>
</dbReference>
<dbReference type="Gene3D" id="3.10.129.10">
    <property type="entry name" value="Hotdog Thioesterase"/>
    <property type="match status" value="1"/>
</dbReference>
<accession>A0A3A9JZT6</accession>
<proteinExistence type="predicted"/>